<feature type="transmembrane region" description="Helical" evidence="1">
    <location>
        <begin position="59"/>
        <end position="78"/>
    </location>
</feature>
<sequence>MLDTFYITIFNHYKKRLKKRSLVLAMFYINFLELAIILALGAFFLAFANQMNLITMSTTKFWVLFSVIAVFTIFKNWMRYNGKKRNVLNAKLKAKPTSIYLLWFLPFGCVVIACILLQVH</sequence>
<dbReference type="AlphaFoldDB" id="A0A9X1FAL3"/>
<feature type="transmembrane region" description="Helical" evidence="1">
    <location>
        <begin position="99"/>
        <end position="119"/>
    </location>
</feature>
<dbReference type="RefSeq" id="WP_218546423.1">
    <property type="nucleotide sequence ID" value="NZ_JAGSPD010000008.1"/>
</dbReference>
<reference evidence="2" key="1">
    <citation type="submission" date="2021-04" db="EMBL/GenBank/DDBJ databases">
        <authorList>
            <person name="Pira H."/>
            <person name="Risdian C."/>
            <person name="Wink J."/>
        </authorList>
    </citation>
    <scope>NUCLEOTIDE SEQUENCE</scope>
    <source>
        <strain evidence="2">WHY3</strain>
    </source>
</reference>
<feature type="transmembrane region" description="Helical" evidence="1">
    <location>
        <begin position="21"/>
        <end position="47"/>
    </location>
</feature>
<gene>
    <name evidence="2" type="ORF">KCG49_10620</name>
</gene>
<accession>A0A9X1FAL3</accession>
<evidence type="ECO:0000313" key="3">
    <source>
        <dbReference type="Proteomes" id="UP001138894"/>
    </source>
</evidence>
<name>A0A9X1FAL3_9FLAO</name>
<keyword evidence="1" id="KW-1133">Transmembrane helix</keyword>
<protein>
    <submittedName>
        <fullName evidence="2">Uncharacterized protein</fullName>
    </submittedName>
</protein>
<evidence type="ECO:0000313" key="2">
    <source>
        <dbReference type="EMBL" id="MBV7269638.1"/>
    </source>
</evidence>
<keyword evidence="3" id="KW-1185">Reference proteome</keyword>
<dbReference type="EMBL" id="JAGSPD010000008">
    <property type="protein sequence ID" value="MBV7269638.1"/>
    <property type="molecule type" value="Genomic_DNA"/>
</dbReference>
<keyword evidence="1" id="KW-0812">Transmembrane</keyword>
<keyword evidence="1" id="KW-0472">Membrane</keyword>
<comment type="caution">
    <text evidence="2">The sequence shown here is derived from an EMBL/GenBank/DDBJ whole genome shotgun (WGS) entry which is preliminary data.</text>
</comment>
<dbReference type="Proteomes" id="UP001138894">
    <property type="component" value="Unassembled WGS sequence"/>
</dbReference>
<proteinExistence type="predicted"/>
<evidence type="ECO:0000256" key="1">
    <source>
        <dbReference type="SAM" id="Phobius"/>
    </source>
</evidence>
<organism evidence="2 3">
    <name type="scientific">Winogradskyella luteola</name>
    <dbReference type="NCBI Taxonomy" id="2828330"/>
    <lineage>
        <taxon>Bacteria</taxon>
        <taxon>Pseudomonadati</taxon>
        <taxon>Bacteroidota</taxon>
        <taxon>Flavobacteriia</taxon>
        <taxon>Flavobacteriales</taxon>
        <taxon>Flavobacteriaceae</taxon>
        <taxon>Winogradskyella</taxon>
    </lineage>
</organism>